<feature type="transmembrane region" description="Helical" evidence="1">
    <location>
        <begin position="151"/>
        <end position="169"/>
    </location>
</feature>
<feature type="transmembrane region" description="Helical" evidence="1">
    <location>
        <begin position="49"/>
        <end position="71"/>
    </location>
</feature>
<dbReference type="Gene3D" id="3.30.70.1230">
    <property type="entry name" value="Nucleotide cyclase"/>
    <property type="match status" value="1"/>
</dbReference>
<evidence type="ECO:0000256" key="1">
    <source>
        <dbReference type="SAM" id="Phobius"/>
    </source>
</evidence>
<feature type="transmembrane region" description="Helical" evidence="1">
    <location>
        <begin position="108"/>
        <end position="126"/>
    </location>
</feature>
<dbReference type="Proteomes" id="UP000219048">
    <property type="component" value="Unassembled WGS sequence"/>
</dbReference>
<keyword evidence="1" id="KW-0472">Membrane</keyword>
<evidence type="ECO:0000313" key="4">
    <source>
        <dbReference type="Proteomes" id="UP000219048"/>
    </source>
</evidence>
<dbReference type="InterPro" id="IPR001054">
    <property type="entry name" value="A/G_cyclase"/>
</dbReference>
<feature type="domain" description="Guanylate cyclase" evidence="2">
    <location>
        <begin position="256"/>
        <end position="388"/>
    </location>
</feature>
<name>A0A285MXF9_9FLAO</name>
<keyword evidence="1" id="KW-0812">Transmembrane</keyword>
<accession>A0A285MXF9</accession>
<sequence>MDSSVYFLVSSQPNSQHLSFDFMTSLLTRIGNIGSSTDDSQEVRLKKTLLIAFSGTMAILSILWGAIYFYFDEFLAGSIPMTYAIVSMVSITIFSFTKNYTFLRLSQLTFSLLLPFLLMVALGGYADSSAVVMWSLTSPLGALVFKGRKEALIWFVAYIILLVIGVFLEGSYPFSNKLPDYVVVLFFAMNIAGLSLTSFVVLRYFVGEKNLALTILESKHQWIKDAFSAYVSPNLVDYLINNPEDLKLGGERRECTFIFTDLVGFTTLVEQSAPSTLVASLNEYFEGMIEIVFKHEGTVSKIVGDAIAVMFSAPVLQKDHANRAIACAMEMDEYAQQFALTKQKQGIDLGRTRIGVNTGNVIIGNIGGKNQLDYRALGDAINVAARLESANKQLGTRVCVSETTVSQCPNFVGRPIGSLLLKGKSKPVATYEPMSSNHLDTEHVDGYSKAFQLMEKDALKAISELERITHKYPNDTLAAYHLSRLKSGKSGTTIVLPWK</sequence>
<evidence type="ECO:0000313" key="3">
    <source>
        <dbReference type="EMBL" id="SNZ00496.1"/>
    </source>
</evidence>
<dbReference type="PANTHER" id="PTHR43081">
    <property type="entry name" value="ADENYLATE CYCLASE, TERMINAL-DIFFERENTIATION SPECIFIC-RELATED"/>
    <property type="match status" value="1"/>
</dbReference>
<feature type="transmembrane region" description="Helical" evidence="1">
    <location>
        <begin position="181"/>
        <end position="206"/>
    </location>
</feature>
<dbReference type="InterPro" id="IPR029787">
    <property type="entry name" value="Nucleotide_cyclase"/>
</dbReference>
<dbReference type="RefSeq" id="WP_097045949.1">
    <property type="nucleotide sequence ID" value="NZ_OBEH01000003.1"/>
</dbReference>
<dbReference type="PROSITE" id="PS50125">
    <property type="entry name" value="GUANYLATE_CYCLASE_2"/>
    <property type="match status" value="1"/>
</dbReference>
<dbReference type="SUPFAM" id="SSF55073">
    <property type="entry name" value="Nucleotide cyclase"/>
    <property type="match status" value="1"/>
</dbReference>
<dbReference type="CDD" id="cd07302">
    <property type="entry name" value="CHD"/>
    <property type="match status" value="1"/>
</dbReference>
<gene>
    <name evidence="3" type="ORF">SAMN06265377_2320</name>
</gene>
<proteinExistence type="predicted"/>
<keyword evidence="1" id="KW-1133">Transmembrane helix</keyword>
<dbReference type="EMBL" id="OBEH01000003">
    <property type="protein sequence ID" value="SNZ00496.1"/>
    <property type="molecule type" value="Genomic_DNA"/>
</dbReference>
<keyword evidence="4" id="KW-1185">Reference proteome</keyword>
<dbReference type="OrthoDB" id="9806704at2"/>
<dbReference type="GO" id="GO:0006171">
    <property type="term" value="P:cAMP biosynthetic process"/>
    <property type="evidence" value="ECO:0007669"/>
    <property type="project" value="TreeGrafter"/>
</dbReference>
<dbReference type="SMART" id="SM00044">
    <property type="entry name" value="CYCc"/>
    <property type="match status" value="1"/>
</dbReference>
<evidence type="ECO:0000259" key="2">
    <source>
        <dbReference type="PROSITE" id="PS50125"/>
    </source>
</evidence>
<dbReference type="GO" id="GO:0004016">
    <property type="term" value="F:adenylate cyclase activity"/>
    <property type="evidence" value="ECO:0007669"/>
    <property type="project" value="UniProtKB-ARBA"/>
</dbReference>
<reference evidence="4" key="1">
    <citation type="submission" date="2017-09" db="EMBL/GenBank/DDBJ databases">
        <authorList>
            <person name="Varghese N."/>
            <person name="Submissions S."/>
        </authorList>
    </citation>
    <scope>NUCLEOTIDE SEQUENCE [LARGE SCALE GENOMIC DNA]</scope>
    <source>
        <strain evidence="4">DSM 25885</strain>
    </source>
</reference>
<dbReference type="Pfam" id="PF00211">
    <property type="entry name" value="Guanylate_cyc"/>
    <property type="match status" value="1"/>
</dbReference>
<protein>
    <submittedName>
        <fullName evidence="3">Adenylate cyclase, class 3</fullName>
    </submittedName>
</protein>
<dbReference type="PANTHER" id="PTHR43081:SF20">
    <property type="entry name" value="TWO-COMPONENT RESPONSE REGULATOR"/>
    <property type="match status" value="1"/>
</dbReference>
<dbReference type="GO" id="GO:0035556">
    <property type="term" value="P:intracellular signal transduction"/>
    <property type="evidence" value="ECO:0007669"/>
    <property type="project" value="InterPro"/>
</dbReference>
<dbReference type="InterPro" id="IPR050697">
    <property type="entry name" value="Adenylyl/Guanylyl_Cyclase_3/4"/>
</dbReference>
<organism evidence="3 4">
    <name type="scientific">Flagellimonas pacifica</name>
    <dbReference type="NCBI Taxonomy" id="1247520"/>
    <lineage>
        <taxon>Bacteria</taxon>
        <taxon>Pseudomonadati</taxon>
        <taxon>Bacteroidota</taxon>
        <taxon>Flavobacteriia</taxon>
        <taxon>Flavobacteriales</taxon>
        <taxon>Flavobacteriaceae</taxon>
        <taxon>Flagellimonas</taxon>
    </lineage>
</organism>
<feature type="transmembrane region" description="Helical" evidence="1">
    <location>
        <begin position="77"/>
        <end position="96"/>
    </location>
</feature>
<dbReference type="AlphaFoldDB" id="A0A285MXF9"/>